<dbReference type="NCBIfam" id="TIGR00756">
    <property type="entry name" value="PPR"/>
    <property type="match status" value="2"/>
</dbReference>
<dbReference type="PANTHER" id="PTHR47926">
    <property type="entry name" value="PENTATRICOPEPTIDE REPEAT-CONTAINING PROTEIN"/>
    <property type="match status" value="1"/>
</dbReference>
<dbReference type="Pfam" id="PF13041">
    <property type="entry name" value="PPR_2"/>
    <property type="match status" value="1"/>
</dbReference>
<feature type="transmembrane region" description="Helical" evidence="3">
    <location>
        <begin position="166"/>
        <end position="187"/>
    </location>
</feature>
<name>B9SNV1_RICCO</name>
<dbReference type="InterPro" id="IPR046960">
    <property type="entry name" value="PPR_At4g14850-like_plant"/>
</dbReference>
<dbReference type="PROSITE" id="PS51375">
    <property type="entry name" value="PPR"/>
    <property type="match status" value="2"/>
</dbReference>
<dbReference type="InterPro" id="IPR011990">
    <property type="entry name" value="TPR-like_helical_dom_sf"/>
</dbReference>
<keyword evidence="3" id="KW-1133">Transmembrane helix</keyword>
<evidence type="ECO:0000256" key="1">
    <source>
        <dbReference type="ARBA" id="ARBA00022737"/>
    </source>
</evidence>
<dbReference type="GO" id="GO:0003723">
    <property type="term" value="F:RNA binding"/>
    <property type="evidence" value="ECO:0007669"/>
    <property type="project" value="InterPro"/>
</dbReference>
<evidence type="ECO:0000256" key="3">
    <source>
        <dbReference type="SAM" id="Phobius"/>
    </source>
</evidence>
<dbReference type="eggNOG" id="KOG4197">
    <property type="taxonomic scope" value="Eukaryota"/>
</dbReference>
<evidence type="ECO:0000313" key="4">
    <source>
        <dbReference type="EMBL" id="EEF34741.1"/>
    </source>
</evidence>
<dbReference type="InterPro" id="IPR002885">
    <property type="entry name" value="PPR_rpt"/>
</dbReference>
<keyword evidence="3" id="KW-0812">Transmembrane</keyword>
<organism evidence="4 5">
    <name type="scientific">Ricinus communis</name>
    <name type="common">Castor bean</name>
    <dbReference type="NCBI Taxonomy" id="3988"/>
    <lineage>
        <taxon>Eukaryota</taxon>
        <taxon>Viridiplantae</taxon>
        <taxon>Streptophyta</taxon>
        <taxon>Embryophyta</taxon>
        <taxon>Tracheophyta</taxon>
        <taxon>Spermatophyta</taxon>
        <taxon>Magnoliopsida</taxon>
        <taxon>eudicotyledons</taxon>
        <taxon>Gunneridae</taxon>
        <taxon>Pentapetalae</taxon>
        <taxon>rosids</taxon>
        <taxon>fabids</taxon>
        <taxon>Malpighiales</taxon>
        <taxon>Euphorbiaceae</taxon>
        <taxon>Acalyphoideae</taxon>
        <taxon>Acalypheae</taxon>
        <taxon>Ricinus</taxon>
    </lineage>
</organism>
<keyword evidence="3" id="KW-0472">Membrane</keyword>
<dbReference type="EMBL" id="EQ974052">
    <property type="protein sequence ID" value="EEF34741.1"/>
    <property type="molecule type" value="Genomic_DNA"/>
</dbReference>
<reference evidence="5" key="1">
    <citation type="journal article" date="2010" name="Nat. Biotechnol.">
        <title>Draft genome sequence of the oilseed species Ricinus communis.</title>
        <authorList>
            <person name="Chan A.P."/>
            <person name="Crabtree J."/>
            <person name="Zhao Q."/>
            <person name="Lorenzi H."/>
            <person name="Orvis J."/>
            <person name="Puiu D."/>
            <person name="Melake-Berhan A."/>
            <person name="Jones K.M."/>
            <person name="Redman J."/>
            <person name="Chen G."/>
            <person name="Cahoon E.B."/>
            <person name="Gedil M."/>
            <person name="Stanke M."/>
            <person name="Haas B.J."/>
            <person name="Wortman J.R."/>
            <person name="Fraser-Liggett C.M."/>
            <person name="Ravel J."/>
            <person name="Rabinowicz P.D."/>
        </authorList>
    </citation>
    <scope>NUCLEOTIDE SEQUENCE [LARGE SCALE GENOMIC DNA]</scope>
    <source>
        <strain evidence="5">cv. Hale</strain>
    </source>
</reference>
<feature type="repeat" description="PPR" evidence="2">
    <location>
        <begin position="28"/>
        <end position="62"/>
    </location>
</feature>
<proteinExistence type="predicted"/>
<sequence length="203" mass="22769">MGALTDMYAKNNRMSDCRRVFDCGVSLDIVSWTSLIAGYVKASLLEEALEVFEQMKKVGREPNQVSFVTVINAYVGLGRLDDALRLFFQMPNPNVIAWNVMISGHDQRGHEAKSIVLFRNMRKADRKSTKCTLGSVFSAIASLIDLDFGLLLVHAEAIKQGLDSNAYVGSSLINMYGEAIGIVCWVWQGDNCRVPARWRRLRF</sequence>
<dbReference type="PANTHER" id="PTHR47926:SF347">
    <property type="entry name" value="PENTATRICOPEPTIDE REPEAT-CONTAINING PROTEIN"/>
    <property type="match status" value="1"/>
</dbReference>
<dbReference type="Gene3D" id="1.25.40.10">
    <property type="entry name" value="Tetratricopeptide repeat domain"/>
    <property type="match status" value="2"/>
</dbReference>
<evidence type="ECO:0000256" key="2">
    <source>
        <dbReference type="PROSITE-ProRule" id="PRU00708"/>
    </source>
</evidence>
<keyword evidence="5" id="KW-1185">Reference proteome</keyword>
<feature type="transmembrane region" description="Helical" evidence="3">
    <location>
        <begin position="131"/>
        <end position="154"/>
    </location>
</feature>
<dbReference type="InParanoid" id="B9SNV1"/>
<dbReference type="GO" id="GO:0009451">
    <property type="term" value="P:RNA modification"/>
    <property type="evidence" value="ECO:0007669"/>
    <property type="project" value="InterPro"/>
</dbReference>
<feature type="repeat" description="PPR" evidence="2">
    <location>
        <begin position="63"/>
        <end position="97"/>
    </location>
</feature>
<dbReference type="Proteomes" id="UP000008311">
    <property type="component" value="Unassembled WGS sequence"/>
</dbReference>
<accession>B9SNV1</accession>
<protein>
    <submittedName>
        <fullName evidence="4">Pentatricopeptide repeat-containing protein, putative</fullName>
    </submittedName>
</protein>
<dbReference type="STRING" id="3988.B9SNV1"/>
<gene>
    <name evidence="4" type="ORF">RCOM_1279040</name>
</gene>
<evidence type="ECO:0000313" key="5">
    <source>
        <dbReference type="Proteomes" id="UP000008311"/>
    </source>
</evidence>
<keyword evidence="1" id="KW-0677">Repeat</keyword>
<dbReference type="AlphaFoldDB" id="B9SNV1"/>